<keyword evidence="1" id="KW-0732">Signal</keyword>
<protein>
    <submittedName>
        <fullName evidence="3">Uncharacterized protein</fullName>
    </submittedName>
</protein>
<reference evidence="3" key="1">
    <citation type="submission" date="2022-11" db="UniProtKB">
        <authorList>
            <consortium name="WormBaseParasite"/>
        </authorList>
    </citation>
    <scope>IDENTIFICATION</scope>
</reference>
<name>A0A914PZE7_9BILA</name>
<feature type="chain" id="PRO_5037539989" evidence="1">
    <location>
        <begin position="22"/>
        <end position="180"/>
    </location>
</feature>
<dbReference type="WBParaSite" id="PDA_v2.g20251.t1">
    <property type="protein sequence ID" value="PDA_v2.g20251.t1"/>
    <property type="gene ID" value="PDA_v2.g20251"/>
</dbReference>
<dbReference type="Pfam" id="PF17266">
    <property type="entry name" value="DUF5332"/>
    <property type="match status" value="1"/>
</dbReference>
<evidence type="ECO:0000313" key="2">
    <source>
        <dbReference type="Proteomes" id="UP000887578"/>
    </source>
</evidence>
<evidence type="ECO:0000256" key="1">
    <source>
        <dbReference type="SAM" id="SignalP"/>
    </source>
</evidence>
<dbReference type="PANTHER" id="PTHR38612">
    <property type="entry name" value="PROTEIN DCT-5-RELATED"/>
    <property type="match status" value="1"/>
</dbReference>
<sequence length="180" mass="20562">MRNRLISVLLFFISFYQISEAIDACQKLAICALDKCIAPASTYPPLEDVVRNLLNKTNFACVLGPTCYEFCKDCETCQYAQEQMKHLILRESTSGKCPKLEECAHSCLRDHMRDPFSCVFKDRCVQYCLDNQDCPQCFELVKRVFTGFCYRGGFIEHYGKKCKPLFDQTAEALVSNIVAS</sequence>
<organism evidence="2 3">
    <name type="scientific">Panagrolaimus davidi</name>
    <dbReference type="NCBI Taxonomy" id="227884"/>
    <lineage>
        <taxon>Eukaryota</taxon>
        <taxon>Metazoa</taxon>
        <taxon>Ecdysozoa</taxon>
        <taxon>Nematoda</taxon>
        <taxon>Chromadorea</taxon>
        <taxon>Rhabditida</taxon>
        <taxon>Tylenchina</taxon>
        <taxon>Panagrolaimomorpha</taxon>
        <taxon>Panagrolaimoidea</taxon>
        <taxon>Panagrolaimidae</taxon>
        <taxon>Panagrolaimus</taxon>
    </lineage>
</organism>
<keyword evidence="2" id="KW-1185">Reference proteome</keyword>
<dbReference type="PANTHER" id="PTHR38612:SF2">
    <property type="entry name" value="PROTEIN DCT-5"/>
    <property type="match status" value="1"/>
</dbReference>
<accession>A0A914PZE7</accession>
<dbReference type="InterPro" id="IPR035161">
    <property type="entry name" value="DUF5332"/>
</dbReference>
<proteinExistence type="predicted"/>
<dbReference type="AlphaFoldDB" id="A0A914PZE7"/>
<dbReference type="Proteomes" id="UP000887578">
    <property type="component" value="Unplaced"/>
</dbReference>
<feature type="signal peptide" evidence="1">
    <location>
        <begin position="1"/>
        <end position="21"/>
    </location>
</feature>
<evidence type="ECO:0000313" key="3">
    <source>
        <dbReference type="WBParaSite" id="PDA_v2.g20251.t1"/>
    </source>
</evidence>